<reference evidence="3" key="1">
    <citation type="submission" date="2022-11" db="EMBL/GenBank/DDBJ databases">
        <title>Genome Resource of Sclerotinia nivalis Strain SnTB1, a Plant Pathogen Isolated from American Ginseng.</title>
        <authorList>
            <person name="Fan S."/>
        </authorList>
    </citation>
    <scope>NUCLEOTIDE SEQUENCE</scope>
    <source>
        <strain evidence="3">SnTB1</strain>
    </source>
</reference>
<dbReference type="EMBL" id="JAPEIS010000009">
    <property type="protein sequence ID" value="KAJ8062949.1"/>
    <property type="molecule type" value="Genomic_DNA"/>
</dbReference>
<feature type="region of interest" description="Disordered" evidence="1">
    <location>
        <begin position="1"/>
        <end position="21"/>
    </location>
</feature>
<feature type="domain" description="2EXR" evidence="2">
    <location>
        <begin position="36"/>
        <end position="118"/>
    </location>
</feature>
<gene>
    <name evidence="3" type="ORF">OCU04_008196</name>
</gene>
<proteinExistence type="predicted"/>
<dbReference type="OrthoDB" id="3473305at2759"/>
<keyword evidence="4" id="KW-1185">Reference proteome</keyword>
<organism evidence="3 4">
    <name type="scientific">Sclerotinia nivalis</name>
    <dbReference type="NCBI Taxonomy" id="352851"/>
    <lineage>
        <taxon>Eukaryota</taxon>
        <taxon>Fungi</taxon>
        <taxon>Dikarya</taxon>
        <taxon>Ascomycota</taxon>
        <taxon>Pezizomycotina</taxon>
        <taxon>Leotiomycetes</taxon>
        <taxon>Helotiales</taxon>
        <taxon>Sclerotiniaceae</taxon>
        <taxon>Sclerotinia</taxon>
    </lineage>
</organism>
<evidence type="ECO:0000259" key="2">
    <source>
        <dbReference type="Pfam" id="PF20150"/>
    </source>
</evidence>
<evidence type="ECO:0000313" key="3">
    <source>
        <dbReference type="EMBL" id="KAJ8062949.1"/>
    </source>
</evidence>
<accession>A0A9X0AIH4</accession>
<dbReference type="Pfam" id="PF20150">
    <property type="entry name" value="2EXR"/>
    <property type="match status" value="1"/>
</dbReference>
<comment type="caution">
    <text evidence="3">The sequence shown here is derived from an EMBL/GenBank/DDBJ whole genome shotgun (WGS) entry which is preliminary data.</text>
</comment>
<evidence type="ECO:0000313" key="4">
    <source>
        <dbReference type="Proteomes" id="UP001152300"/>
    </source>
</evidence>
<sequence>MPICASSRDMPVNDTKNKMDSDSHRIVQGTSRYRKKLPTELWTEIWKIVTNDNPRNLDIWALGVDAAQWEPFRFITTQIVPPILHVSVLSRNIGLKYYKLSFGLSIPTPVGESKIEPRIYRHIHNDCICPMGLFDKNSTTRFWEALREEGAAAIAINICSLSSRAKGSEEDGNKIGRGEFEDENWGDIDRYIQTFHTLILTCDPWRLVRETLEKVSKVYLYSFGDYFDKRSPIDFRFTPFSEKPNHRIDYFRARRQIESSVKDPDDRTTVLLRWARMSLPWTRAEVYLHAKWVQWLDCGGLNWFTSGVPKPCGIQDINSTGYDWERNKFFEMLQPWEEERFLKRGDPRTETAASEESFSGPGIPEVRFMKLEIHGWVRFCLVSDLVRKAACA</sequence>
<dbReference type="InterPro" id="IPR045518">
    <property type="entry name" value="2EXR"/>
</dbReference>
<name>A0A9X0AIH4_9HELO</name>
<protein>
    <recommendedName>
        <fullName evidence="2">2EXR domain-containing protein</fullName>
    </recommendedName>
</protein>
<dbReference type="Proteomes" id="UP001152300">
    <property type="component" value="Unassembled WGS sequence"/>
</dbReference>
<dbReference type="AlphaFoldDB" id="A0A9X0AIH4"/>
<evidence type="ECO:0000256" key="1">
    <source>
        <dbReference type="SAM" id="MobiDB-lite"/>
    </source>
</evidence>